<accession>A0A0R1SDM7</accession>
<feature type="transmembrane region" description="Helical" evidence="7">
    <location>
        <begin position="210"/>
        <end position="226"/>
    </location>
</feature>
<dbReference type="RefSeq" id="WP_027824944.1">
    <property type="nucleotide sequence ID" value="NZ_AUEI01000007.1"/>
</dbReference>
<dbReference type="PANTHER" id="PTHR23517">
    <property type="entry name" value="RESISTANCE PROTEIN MDTM, PUTATIVE-RELATED-RELATED"/>
    <property type="match status" value="1"/>
</dbReference>
<reference evidence="9 10" key="1">
    <citation type="journal article" date="2015" name="Genome Announc.">
        <title>Expanding the biotechnology potential of lactobacilli through comparative genomics of 213 strains and associated genera.</title>
        <authorList>
            <person name="Sun Z."/>
            <person name="Harris H.M."/>
            <person name="McCann A."/>
            <person name="Guo C."/>
            <person name="Argimon S."/>
            <person name="Zhang W."/>
            <person name="Yang X."/>
            <person name="Jeffery I.B."/>
            <person name="Cooney J.C."/>
            <person name="Kagawa T.F."/>
            <person name="Liu W."/>
            <person name="Song Y."/>
            <person name="Salvetti E."/>
            <person name="Wrobel A."/>
            <person name="Rasinkangas P."/>
            <person name="Parkhill J."/>
            <person name="Rea M.C."/>
            <person name="O'Sullivan O."/>
            <person name="Ritari J."/>
            <person name="Douillard F.P."/>
            <person name="Paul Ross R."/>
            <person name="Yang R."/>
            <person name="Briner A.E."/>
            <person name="Felis G.E."/>
            <person name="de Vos W.M."/>
            <person name="Barrangou R."/>
            <person name="Klaenhammer T.R."/>
            <person name="Caufield P.W."/>
            <person name="Cui Y."/>
            <person name="Zhang H."/>
            <person name="O'Toole P.W."/>
        </authorList>
    </citation>
    <scope>NUCLEOTIDE SEQUENCE [LARGE SCALE GENOMIC DNA]</scope>
    <source>
        <strain evidence="9 10">DSM 15354</strain>
    </source>
</reference>
<dbReference type="InterPro" id="IPR036259">
    <property type="entry name" value="MFS_trans_sf"/>
</dbReference>
<sequence>MKYNKNSLLFRVSLLSISFLLLIAPAVSAVLPLMIPVFKNVSRVNIESLVTVPNFGIVFGLIVSPFLVKLLDKKKTVIIGLIIFLLGGTFPMYATNFNLIVISRIILGFGIGLFNSLAFSLIAQFYDSDEERATMLGFQNMIGGLGSAFASFVLSWLITISWHMAFAVYLLAIPVLILFALVIPDDKVVEHVTKETETKSKENQKLNPKLYAIWLCFFLFFMFYVSNSYKVPQLVTSERLGNMSQYSAMMGITVLCRLPLGAAFGIIFKKLHKLVLPVGLSMMVISFWCYSFAQSMAMIFIGALILSFAIPMVIPYFYNWISWTASKENVNIATTVALVGINLASTASPFVVNFLTHLMGNTTPRAALLLASGVLLAIAIYAVIEFMHDKKQA</sequence>
<name>A0A0R1SDM7_9LACO</name>
<evidence type="ECO:0000256" key="2">
    <source>
        <dbReference type="ARBA" id="ARBA00022448"/>
    </source>
</evidence>
<comment type="subcellular location">
    <subcellularLocation>
        <location evidence="1">Cell membrane</location>
        <topology evidence="1">Multi-pass membrane protein</topology>
    </subcellularLocation>
</comment>
<dbReference type="Gene3D" id="1.20.1250.20">
    <property type="entry name" value="MFS general substrate transporter like domains"/>
    <property type="match status" value="1"/>
</dbReference>
<proteinExistence type="predicted"/>
<dbReference type="InterPro" id="IPR050171">
    <property type="entry name" value="MFS_Transporters"/>
</dbReference>
<feature type="transmembrane region" description="Helical" evidence="7">
    <location>
        <begin position="164"/>
        <end position="184"/>
    </location>
</feature>
<keyword evidence="2" id="KW-0813">Transport</keyword>
<keyword evidence="5 7" id="KW-1133">Transmembrane helix</keyword>
<keyword evidence="3" id="KW-1003">Cell membrane</keyword>
<evidence type="ECO:0000256" key="4">
    <source>
        <dbReference type="ARBA" id="ARBA00022692"/>
    </source>
</evidence>
<dbReference type="PATRIC" id="fig|1122152.4.peg.917"/>
<dbReference type="GO" id="GO:0022857">
    <property type="term" value="F:transmembrane transporter activity"/>
    <property type="evidence" value="ECO:0007669"/>
    <property type="project" value="InterPro"/>
</dbReference>
<feature type="transmembrane region" description="Helical" evidence="7">
    <location>
        <begin position="330"/>
        <end position="354"/>
    </location>
</feature>
<dbReference type="eggNOG" id="COG2807">
    <property type="taxonomic scope" value="Bacteria"/>
</dbReference>
<feature type="transmembrane region" description="Helical" evidence="7">
    <location>
        <begin position="77"/>
        <end position="94"/>
    </location>
</feature>
<dbReference type="Proteomes" id="UP000051931">
    <property type="component" value="Unassembled WGS sequence"/>
</dbReference>
<dbReference type="EMBL" id="AZFB01000004">
    <property type="protein sequence ID" value="KRL63323.1"/>
    <property type="molecule type" value="Genomic_DNA"/>
</dbReference>
<evidence type="ECO:0000313" key="9">
    <source>
        <dbReference type="EMBL" id="KRL63323.1"/>
    </source>
</evidence>
<protein>
    <submittedName>
        <fullName evidence="9">Transporter, major facilitator family</fullName>
    </submittedName>
</protein>
<evidence type="ECO:0000256" key="5">
    <source>
        <dbReference type="ARBA" id="ARBA00022989"/>
    </source>
</evidence>
<evidence type="ECO:0000313" key="10">
    <source>
        <dbReference type="Proteomes" id="UP000051931"/>
    </source>
</evidence>
<dbReference type="SUPFAM" id="SSF103473">
    <property type="entry name" value="MFS general substrate transporter"/>
    <property type="match status" value="1"/>
</dbReference>
<feature type="transmembrane region" description="Helical" evidence="7">
    <location>
        <begin position="366"/>
        <end position="384"/>
    </location>
</feature>
<keyword evidence="4 7" id="KW-0812">Transmembrane</keyword>
<feature type="transmembrane region" description="Helical" evidence="7">
    <location>
        <begin position="138"/>
        <end position="158"/>
    </location>
</feature>
<feature type="domain" description="Major facilitator superfamily (MFS) profile" evidence="8">
    <location>
        <begin position="1"/>
        <end position="391"/>
    </location>
</feature>
<feature type="transmembrane region" description="Helical" evidence="7">
    <location>
        <begin position="274"/>
        <end position="293"/>
    </location>
</feature>
<comment type="caution">
    <text evidence="9">The sequence shown here is derived from an EMBL/GenBank/DDBJ whole genome shotgun (WGS) entry which is preliminary data.</text>
</comment>
<evidence type="ECO:0000256" key="1">
    <source>
        <dbReference type="ARBA" id="ARBA00004651"/>
    </source>
</evidence>
<feature type="transmembrane region" description="Helical" evidence="7">
    <location>
        <begin position="52"/>
        <end position="70"/>
    </location>
</feature>
<feature type="transmembrane region" description="Helical" evidence="7">
    <location>
        <begin position="100"/>
        <end position="126"/>
    </location>
</feature>
<dbReference type="AlphaFoldDB" id="A0A0R1SDM7"/>
<dbReference type="InterPro" id="IPR011701">
    <property type="entry name" value="MFS"/>
</dbReference>
<keyword evidence="6 7" id="KW-0472">Membrane</keyword>
<dbReference type="Pfam" id="PF07690">
    <property type="entry name" value="MFS_1"/>
    <property type="match status" value="1"/>
</dbReference>
<keyword evidence="10" id="KW-1185">Reference proteome</keyword>
<dbReference type="OrthoDB" id="1650550at2"/>
<evidence type="ECO:0000256" key="3">
    <source>
        <dbReference type="ARBA" id="ARBA00022475"/>
    </source>
</evidence>
<feature type="transmembrane region" description="Helical" evidence="7">
    <location>
        <begin position="299"/>
        <end position="318"/>
    </location>
</feature>
<evidence type="ECO:0000259" key="8">
    <source>
        <dbReference type="PROSITE" id="PS50850"/>
    </source>
</evidence>
<dbReference type="GO" id="GO:0005886">
    <property type="term" value="C:plasma membrane"/>
    <property type="evidence" value="ECO:0007669"/>
    <property type="project" value="UniProtKB-SubCell"/>
</dbReference>
<organism evidence="9 10">
    <name type="scientific">Lactobacillus psittaci DSM 15354</name>
    <dbReference type="NCBI Taxonomy" id="1122152"/>
    <lineage>
        <taxon>Bacteria</taxon>
        <taxon>Bacillati</taxon>
        <taxon>Bacillota</taxon>
        <taxon>Bacilli</taxon>
        <taxon>Lactobacillales</taxon>
        <taxon>Lactobacillaceae</taxon>
        <taxon>Lactobacillus</taxon>
    </lineage>
</organism>
<gene>
    <name evidence="9" type="ORF">FC23_GL000893</name>
</gene>
<dbReference type="InterPro" id="IPR020846">
    <property type="entry name" value="MFS_dom"/>
</dbReference>
<dbReference type="PROSITE" id="PS50850">
    <property type="entry name" value="MFS"/>
    <property type="match status" value="1"/>
</dbReference>
<feature type="transmembrane region" description="Helical" evidence="7">
    <location>
        <begin position="246"/>
        <end position="267"/>
    </location>
</feature>
<evidence type="ECO:0000256" key="7">
    <source>
        <dbReference type="SAM" id="Phobius"/>
    </source>
</evidence>
<evidence type="ECO:0000256" key="6">
    <source>
        <dbReference type="ARBA" id="ARBA00023136"/>
    </source>
</evidence>
<dbReference type="PANTHER" id="PTHR23517:SF2">
    <property type="entry name" value="MULTIDRUG RESISTANCE PROTEIN MDTH"/>
    <property type="match status" value="1"/>
</dbReference>
<dbReference type="STRING" id="1122152.GCA_000425905_00972"/>